<accession>A0A699J0S2</accession>
<dbReference type="EMBL" id="BKCJ010357873">
    <property type="protein sequence ID" value="GFA02785.1"/>
    <property type="molecule type" value="Genomic_DNA"/>
</dbReference>
<dbReference type="Pfam" id="PF07727">
    <property type="entry name" value="RVT_2"/>
    <property type="match status" value="1"/>
</dbReference>
<reference evidence="2" key="1">
    <citation type="journal article" date="2019" name="Sci. Rep.">
        <title>Draft genome of Tanacetum cinerariifolium, the natural source of mosquito coil.</title>
        <authorList>
            <person name="Yamashiro T."/>
            <person name="Shiraishi A."/>
            <person name="Satake H."/>
            <person name="Nakayama K."/>
        </authorList>
    </citation>
    <scope>NUCLEOTIDE SEQUENCE</scope>
</reference>
<protein>
    <recommendedName>
        <fullName evidence="1">Reverse transcriptase Ty1/copia-type domain-containing protein</fullName>
    </recommendedName>
</protein>
<dbReference type="PANTHER" id="PTHR47592">
    <property type="entry name" value="PBF68 PROTEIN"/>
    <property type="match status" value="1"/>
</dbReference>
<proteinExistence type="predicted"/>
<dbReference type="InterPro" id="IPR013103">
    <property type="entry name" value="RVT_2"/>
</dbReference>
<organism evidence="2">
    <name type="scientific">Tanacetum cinerariifolium</name>
    <name type="common">Dalmatian daisy</name>
    <name type="synonym">Chrysanthemum cinerariifolium</name>
    <dbReference type="NCBI Taxonomy" id="118510"/>
    <lineage>
        <taxon>Eukaryota</taxon>
        <taxon>Viridiplantae</taxon>
        <taxon>Streptophyta</taxon>
        <taxon>Embryophyta</taxon>
        <taxon>Tracheophyta</taxon>
        <taxon>Spermatophyta</taxon>
        <taxon>Magnoliopsida</taxon>
        <taxon>eudicotyledons</taxon>
        <taxon>Gunneridae</taxon>
        <taxon>Pentapetalae</taxon>
        <taxon>asterids</taxon>
        <taxon>campanulids</taxon>
        <taxon>Asterales</taxon>
        <taxon>Asteraceae</taxon>
        <taxon>Asteroideae</taxon>
        <taxon>Anthemideae</taxon>
        <taxon>Anthemidinae</taxon>
        <taxon>Tanacetum</taxon>
    </lineage>
</organism>
<gene>
    <name evidence="2" type="ORF">Tci_574757</name>
</gene>
<sequence length="475" mass="55491">MNTLTQIVVERILVTDELQVTHQRKYPQWVSSSEVVSVLNYQRFAKLEKFEGVDFRRWQKNMHFMLSSMSVVYVLTTSMPEDEELWDTLEAKYMAEDASIKKFLVCYFTNYKMIDSRRVLEQYNELLEYLEDFKHTLKHLKEKLTLIELGSHLRIEKSLRVHDSDKPKRKNIVGPSIVNMVEHNNSSRYNDNKGKRTHHDTIANLNKKPKVTCWKYGKPGHLKEMVNSMLSYSGLSQWFYVIEPNDSVAINSIIKSRDIIFDEHMFSSVPKPSQRSLVKGTEDPSGSVVSKRVTDEIVQQFEPDLRKSKRHRTPKDFRPEFQLYFIKGTRDEVSDKEAINDEMNSIMRNNTWVLTDLPPGCRPLGCKWIFKKNLKVDEIVEKFKARMVIQGFKQKSMIDYFDTYAHSKNKYHQTADCYGIYSIHQIDVKTAFLNGELEKTLGLLLNSYMVNILPMVDESRLTGKDAHPEGNSNEV</sequence>
<dbReference type="PANTHER" id="PTHR47592:SF29">
    <property type="entry name" value="ZINC FINGER, CCHC-TYPE"/>
    <property type="match status" value="1"/>
</dbReference>
<evidence type="ECO:0000313" key="2">
    <source>
        <dbReference type="EMBL" id="GFA02785.1"/>
    </source>
</evidence>
<feature type="domain" description="Reverse transcriptase Ty1/copia-type" evidence="1">
    <location>
        <begin position="349"/>
        <end position="441"/>
    </location>
</feature>
<evidence type="ECO:0000259" key="1">
    <source>
        <dbReference type="Pfam" id="PF07727"/>
    </source>
</evidence>
<dbReference type="AlphaFoldDB" id="A0A699J0S2"/>
<name>A0A699J0S2_TANCI</name>
<comment type="caution">
    <text evidence="2">The sequence shown here is derived from an EMBL/GenBank/DDBJ whole genome shotgun (WGS) entry which is preliminary data.</text>
</comment>